<dbReference type="EMBL" id="CP003321">
    <property type="protein sequence ID" value="AFL66813.1"/>
    <property type="molecule type" value="Genomic_DNA"/>
</dbReference>
<evidence type="ECO:0000313" key="3">
    <source>
        <dbReference type="EMBL" id="AFL66813.1"/>
    </source>
</evidence>
<feature type="transmembrane region" description="Helical" evidence="1">
    <location>
        <begin position="80"/>
        <end position="100"/>
    </location>
</feature>
<sequence>MASLEEYTRGKSYRELVKIYRDIVDGKLVIKDPDPPSDYYSYLTRLDYSAWLWICAGLVVLTLVSIGLSDSSPVFAYARYILGTIFVLFLPGYLTVEALYPGGGELGDLERLALSIGLSLALVPLIGLVLNYTPWGIRLTPVLVSLTVYSAILAFTASYRKYVLLRKTVYRGLLKSGGNNIGNK</sequence>
<feature type="transmembrane region" description="Helical" evidence="1">
    <location>
        <begin position="112"/>
        <end position="133"/>
    </location>
</feature>
<proteinExistence type="predicted"/>
<accession>I3XS89</accession>
<protein>
    <recommendedName>
        <fullName evidence="2">DUF1616 domain-containing protein</fullName>
    </recommendedName>
</protein>
<dbReference type="eggNOG" id="arCOG02887">
    <property type="taxonomic scope" value="Archaea"/>
</dbReference>
<feature type="domain" description="DUF1616" evidence="2">
    <location>
        <begin position="57"/>
        <end position="171"/>
    </location>
</feature>
<dbReference type="HOGENOM" id="CLU_124257_0_0_2"/>
<dbReference type="OrthoDB" id="82282at2157"/>
<evidence type="ECO:0000256" key="1">
    <source>
        <dbReference type="SAM" id="Phobius"/>
    </source>
</evidence>
<feature type="transmembrane region" description="Helical" evidence="1">
    <location>
        <begin position="50"/>
        <end position="68"/>
    </location>
</feature>
<keyword evidence="1" id="KW-0812">Transmembrane</keyword>
<dbReference type="AlphaFoldDB" id="I3XS89"/>
<dbReference type="Pfam" id="PF07760">
    <property type="entry name" value="DUF1616"/>
    <property type="match status" value="1"/>
</dbReference>
<evidence type="ECO:0000259" key="2">
    <source>
        <dbReference type="Pfam" id="PF07760"/>
    </source>
</evidence>
<organism evidence="3 4">
    <name type="scientific">Desulfurococcus amylolyticus DSM 16532</name>
    <dbReference type="NCBI Taxonomy" id="768672"/>
    <lineage>
        <taxon>Archaea</taxon>
        <taxon>Thermoproteota</taxon>
        <taxon>Thermoprotei</taxon>
        <taxon>Desulfurococcales</taxon>
        <taxon>Desulfurococcaceae</taxon>
        <taxon>Desulfurococcus</taxon>
    </lineage>
</organism>
<gene>
    <name evidence="3" type="ORF">Desfe_0925</name>
</gene>
<reference evidence="3 4" key="1">
    <citation type="journal article" date="2012" name="J. Bacteriol.">
        <title>Complete Genome Sequence of Desulfurococcus fermentans, a Hyperthermophilic Cellulolytic Crenarchaeon Isolated from a Freshwater Hot Spring in Kamchatka, Russia.</title>
        <authorList>
            <person name="Susanti D."/>
            <person name="Johnson E.F."/>
            <person name="Rodriguez J.R."/>
            <person name="Anderson I."/>
            <person name="Perevalova A.A."/>
            <person name="Kyrpides N."/>
            <person name="Lucas S."/>
            <person name="Han J."/>
            <person name="Lapidus A."/>
            <person name="Cheng J.F."/>
            <person name="Goodwin L."/>
            <person name="Pitluck S."/>
            <person name="Mavrommatis K."/>
            <person name="Peters L."/>
            <person name="Land M.L."/>
            <person name="Hauser L."/>
            <person name="Gopalan V."/>
            <person name="Chan P.P."/>
            <person name="Lowe T.M."/>
            <person name="Atomi H."/>
            <person name="Bonch-Osmolovskaya E.A."/>
            <person name="Woyke T."/>
            <person name="Mukhopadhyay B."/>
        </authorList>
    </citation>
    <scope>NUCLEOTIDE SEQUENCE [LARGE SCALE GENOMIC DNA]</scope>
    <source>
        <strain evidence="3 4">DSM 16532</strain>
    </source>
</reference>
<keyword evidence="1" id="KW-0472">Membrane</keyword>
<dbReference type="GeneID" id="13061301"/>
<dbReference type="KEGG" id="dfd:Desfe_0925"/>
<evidence type="ECO:0000313" key="4">
    <source>
        <dbReference type="Proteomes" id="UP000006175"/>
    </source>
</evidence>
<dbReference type="InterPro" id="IPR011674">
    <property type="entry name" value="DUF1616"/>
</dbReference>
<dbReference type="RefSeq" id="WP_014767713.1">
    <property type="nucleotide sequence ID" value="NC_018001.1"/>
</dbReference>
<dbReference type="Proteomes" id="UP000006175">
    <property type="component" value="Chromosome"/>
</dbReference>
<name>I3XS89_DESAM</name>
<keyword evidence="1" id="KW-1133">Transmembrane helix</keyword>
<keyword evidence="4" id="KW-1185">Reference proteome</keyword>
<feature type="transmembrane region" description="Helical" evidence="1">
    <location>
        <begin position="139"/>
        <end position="159"/>
    </location>
</feature>